<dbReference type="Proteomes" id="UP001054889">
    <property type="component" value="Unassembled WGS sequence"/>
</dbReference>
<evidence type="ECO:0000313" key="2">
    <source>
        <dbReference type="Proteomes" id="UP001054889"/>
    </source>
</evidence>
<protein>
    <submittedName>
        <fullName evidence="1">Uncharacterized protein</fullName>
    </submittedName>
</protein>
<organism evidence="1 2">
    <name type="scientific">Eleusine coracana subsp. coracana</name>
    <dbReference type="NCBI Taxonomy" id="191504"/>
    <lineage>
        <taxon>Eukaryota</taxon>
        <taxon>Viridiplantae</taxon>
        <taxon>Streptophyta</taxon>
        <taxon>Embryophyta</taxon>
        <taxon>Tracheophyta</taxon>
        <taxon>Spermatophyta</taxon>
        <taxon>Magnoliopsida</taxon>
        <taxon>Liliopsida</taxon>
        <taxon>Poales</taxon>
        <taxon>Poaceae</taxon>
        <taxon>PACMAD clade</taxon>
        <taxon>Chloridoideae</taxon>
        <taxon>Cynodonteae</taxon>
        <taxon>Eleusininae</taxon>
        <taxon>Eleusine</taxon>
    </lineage>
</organism>
<proteinExistence type="predicted"/>
<keyword evidence="2" id="KW-1185">Reference proteome</keyword>
<evidence type="ECO:0000313" key="1">
    <source>
        <dbReference type="EMBL" id="GJN12881.1"/>
    </source>
</evidence>
<dbReference type="EMBL" id="BQKI01000026">
    <property type="protein sequence ID" value="GJN12881.1"/>
    <property type="molecule type" value="Genomic_DNA"/>
</dbReference>
<reference evidence="1" key="2">
    <citation type="submission" date="2021-12" db="EMBL/GenBank/DDBJ databases">
        <title>Resequencing data analysis of finger millet.</title>
        <authorList>
            <person name="Hatakeyama M."/>
            <person name="Aluri S."/>
            <person name="Balachadran M.T."/>
            <person name="Sivarajan S.R."/>
            <person name="Poveda L."/>
            <person name="Shimizu-Inatsugi R."/>
            <person name="Schlapbach R."/>
            <person name="Sreeman S.M."/>
            <person name="Shimizu K.K."/>
        </authorList>
    </citation>
    <scope>NUCLEOTIDE SEQUENCE</scope>
</reference>
<sequence>MESIAGCRDRAIPSPTFQLLLIASSYFLKKKHPSHSDHAAVSHQAPWFGGLDLDLHLDGRLNLNLGDACKDGGLDLDLDDRLDSHRQLQF</sequence>
<reference evidence="1" key="1">
    <citation type="journal article" date="2018" name="DNA Res.">
        <title>Multiple hybrid de novo genome assembly of finger millet, an orphan allotetraploid crop.</title>
        <authorList>
            <person name="Hatakeyama M."/>
            <person name="Aluri S."/>
            <person name="Balachadran M.T."/>
            <person name="Sivarajan S.R."/>
            <person name="Patrignani A."/>
            <person name="Gruter S."/>
            <person name="Poveda L."/>
            <person name="Shimizu-Inatsugi R."/>
            <person name="Baeten J."/>
            <person name="Francoijs K.J."/>
            <person name="Nataraja K.N."/>
            <person name="Reddy Y.A.N."/>
            <person name="Phadnis S."/>
            <person name="Ravikumar R.L."/>
            <person name="Schlapbach R."/>
            <person name="Sreeman S.M."/>
            <person name="Shimizu K.K."/>
        </authorList>
    </citation>
    <scope>NUCLEOTIDE SEQUENCE</scope>
</reference>
<comment type="caution">
    <text evidence="1">The sequence shown here is derived from an EMBL/GenBank/DDBJ whole genome shotgun (WGS) entry which is preliminary data.</text>
</comment>
<dbReference type="AlphaFoldDB" id="A0AAV5DRK3"/>
<gene>
    <name evidence="1" type="primary">ga31202</name>
    <name evidence="1" type="ORF">PR202_ga31202</name>
</gene>
<name>A0AAV5DRK3_ELECO</name>
<accession>A0AAV5DRK3</accession>